<dbReference type="InterPro" id="IPR036291">
    <property type="entry name" value="NAD(P)-bd_dom_sf"/>
</dbReference>
<dbReference type="GO" id="GO:0004029">
    <property type="term" value="F:aldehyde dehydrogenase (NAD+) activity"/>
    <property type="evidence" value="ECO:0007669"/>
    <property type="project" value="TreeGrafter"/>
</dbReference>
<dbReference type="EMBL" id="CM000951">
    <property type="protein sequence ID" value="EDY61662.2"/>
    <property type="molecule type" value="Genomic_DNA"/>
</dbReference>
<reference evidence="3" key="1">
    <citation type="submission" date="2009-10" db="EMBL/GenBank/DDBJ databases">
        <title>The genome sequence of Streptomyces sviceus strain ATCC 29083.</title>
        <authorList>
            <consortium name="The Broad Institute Genome Sequencing Platform"/>
            <consortium name="Broad Institute Microbial Sequencing Center"/>
            <person name="Fischbach M."/>
            <person name="Godfrey P."/>
            <person name="Ward D."/>
            <person name="Young S."/>
            <person name="Zeng Q."/>
            <person name="Koehrsen M."/>
            <person name="Alvarado L."/>
            <person name="Berlin A.M."/>
            <person name="Bochicchio J."/>
            <person name="Borenstein D."/>
            <person name="Chapman S.B."/>
            <person name="Chen Z."/>
            <person name="Engels R."/>
            <person name="Freedman E."/>
            <person name="Gellesch M."/>
            <person name="Goldberg J."/>
            <person name="Griggs A."/>
            <person name="Gujja S."/>
            <person name="Heilman E.R."/>
            <person name="Heiman D.I."/>
            <person name="Hepburn T.A."/>
            <person name="Howarth C."/>
            <person name="Jen D."/>
            <person name="Larson L."/>
            <person name="Lewis B."/>
            <person name="Mehta T."/>
            <person name="Park D."/>
            <person name="Pearson M."/>
            <person name="Richards J."/>
            <person name="Roberts A."/>
            <person name="Saif S."/>
            <person name="Shea T.D."/>
            <person name="Shenoy N."/>
            <person name="Sisk P."/>
            <person name="Stolte C."/>
            <person name="Sykes S.N."/>
            <person name="Thomson T."/>
            <person name="Walk T."/>
            <person name="White J."/>
            <person name="Yandava C."/>
            <person name="Straight P."/>
            <person name="Clardy J."/>
            <person name="Hung D."/>
            <person name="Kolter R."/>
            <person name="Mekalanos J."/>
            <person name="Walker S."/>
            <person name="Walsh C.T."/>
            <person name="Wieland-Brown L.C."/>
            <person name="Haas B."/>
            <person name="Nusbaum C."/>
            <person name="Birren B."/>
        </authorList>
    </citation>
    <scope>NUCLEOTIDE SEQUENCE [LARGE SCALE GENOMIC DNA]</scope>
    <source>
        <strain evidence="3">ATCC 29083</strain>
    </source>
</reference>
<evidence type="ECO:0000256" key="1">
    <source>
        <dbReference type="SAM" id="MobiDB-lite"/>
    </source>
</evidence>
<protein>
    <submittedName>
        <fullName evidence="3">NAD-dependent epimerase/dehydratase</fullName>
    </submittedName>
</protein>
<dbReference type="GO" id="GO:0005737">
    <property type="term" value="C:cytoplasm"/>
    <property type="evidence" value="ECO:0007669"/>
    <property type="project" value="TreeGrafter"/>
</dbReference>
<dbReference type="Pfam" id="PF01370">
    <property type="entry name" value="Epimerase"/>
    <property type="match status" value="1"/>
</dbReference>
<evidence type="ECO:0000259" key="2">
    <source>
        <dbReference type="Pfam" id="PF01370"/>
    </source>
</evidence>
<proteinExistence type="predicted"/>
<feature type="domain" description="NAD-dependent epimerase/dehydratase" evidence="2">
    <location>
        <begin position="9"/>
        <end position="228"/>
    </location>
</feature>
<dbReference type="Gene3D" id="3.40.50.720">
    <property type="entry name" value="NAD(P)-binding Rossmann-like Domain"/>
    <property type="match status" value="1"/>
</dbReference>
<evidence type="ECO:0000313" key="4">
    <source>
        <dbReference type="Proteomes" id="UP000002785"/>
    </source>
</evidence>
<name>B5I9A7_STRX2</name>
<organism evidence="3 4">
    <name type="scientific">Streptomyces sviceus (strain ATCC 29083 / DSM 924 / JCM 4929 / NBRC 13980 / NCIMB 11184 / NRRL 5439 / UC 5370)</name>
    <dbReference type="NCBI Taxonomy" id="463191"/>
    <lineage>
        <taxon>Bacteria</taxon>
        <taxon>Bacillati</taxon>
        <taxon>Actinomycetota</taxon>
        <taxon>Actinomycetes</taxon>
        <taxon>Kitasatosporales</taxon>
        <taxon>Streptomycetaceae</taxon>
        <taxon>Streptomyces</taxon>
    </lineage>
</organism>
<dbReference type="eggNOG" id="COG0451">
    <property type="taxonomic scope" value="Bacteria"/>
</dbReference>
<feature type="region of interest" description="Disordered" evidence="1">
    <location>
        <begin position="298"/>
        <end position="328"/>
    </location>
</feature>
<dbReference type="SUPFAM" id="SSF51735">
    <property type="entry name" value="NAD(P)-binding Rossmann-fold domains"/>
    <property type="match status" value="1"/>
</dbReference>
<evidence type="ECO:0000313" key="3">
    <source>
        <dbReference type="EMBL" id="EDY61662.2"/>
    </source>
</evidence>
<dbReference type="InterPro" id="IPR001509">
    <property type="entry name" value="Epimerase_deHydtase"/>
</dbReference>
<dbReference type="RefSeq" id="WP_007379844.1">
    <property type="nucleotide sequence ID" value="NZ_CM000951.1"/>
</dbReference>
<gene>
    <name evidence="3" type="ORF">SSEG_10385</name>
</gene>
<dbReference type="InterPro" id="IPR051783">
    <property type="entry name" value="NAD(P)-dependent_oxidoreduct"/>
</dbReference>
<dbReference type="AlphaFoldDB" id="B5I9A7"/>
<dbReference type="HOGENOM" id="CLU_847096_0_0_11"/>
<dbReference type="PANTHER" id="PTHR48079:SF6">
    <property type="entry name" value="NAD(P)-BINDING DOMAIN-CONTAINING PROTEIN-RELATED"/>
    <property type="match status" value="1"/>
</dbReference>
<dbReference type="PANTHER" id="PTHR48079">
    <property type="entry name" value="PROTEIN YEEZ"/>
    <property type="match status" value="1"/>
</dbReference>
<keyword evidence="4" id="KW-1185">Reference proteome</keyword>
<sequence>MTTNQHQNILLAGASGVLGRHIARALTDAGHKVTGLGRGEGNGVRADLMDRDALLRAVDGEHFDTVVHAATALRKPPVRHRDMYATDALRTEGTAHLIEAARATGARRFVTESMVFGYGYGDFGDQPITEDDEFGPRGTDPELERHLAGMRVKEQLTFGAPGLEGVALRFGLFYGPGGTDALLPLLRKRQLPAPADHGRALPWVELTDAARAVAAAVEHGRAGQAYNISGPHPDGLPCPSAVRGRGVRAAEADVRAPVADQADGVRAHDVLVEHAGVGAEGRAGTGLDARVPLRPCGPGRAAGRDDPVITGRAGTPGPCASARIRGSR</sequence>
<accession>B5I9A7</accession>
<dbReference type="Proteomes" id="UP000002785">
    <property type="component" value="Chromosome"/>
</dbReference>